<accession>A0A9X9M093</accession>
<dbReference type="Proteomes" id="UP000269945">
    <property type="component" value="Unassembled WGS sequence"/>
</dbReference>
<name>A0A9X9M093_GULGU</name>
<reference evidence="2 3" key="1">
    <citation type="submission" date="2018-10" db="EMBL/GenBank/DDBJ databases">
        <authorList>
            <person name="Ekblom R."/>
            <person name="Jareborg N."/>
        </authorList>
    </citation>
    <scope>NUCLEOTIDE SEQUENCE [LARGE SCALE GENOMIC DNA]</scope>
    <source>
        <tissue evidence="2">Muscle</tissue>
    </source>
</reference>
<gene>
    <name evidence="2" type="ORF">BN2614_LOCUS3</name>
</gene>
<evidence type="ECO:0000313" key="2">
    <source>
        <dbReference type="EMBL" id="VCX10334.1"/>
    </source>
</evidence>
<sequence length="41" mass="4487">MPACGQEPPRPPHHRAPCGEPHCHPEHLPALAQLLPHQDSP</sequence>
<protein>
    <submittedName>
        <fullName evidence="2">Uncharacterized protein</fullName>
    </submittedName>
</protein>
<evidence type="ECO:0000313" key="3">
    <source>
        <dbReference type="Proteomes" id="UP000269945"/>
    </source>
</evidence>
<dbReference type="AlphaFoldDB" id="A0A9X9M093"/>
<keyword evidence="3" id="KW-1185">Reference proteome</keyword>
<comment type="caution">
    <text evidence="2">The sequence shown here is derived from an EMBL/GenBank/DDBJ whole genome shotgun (WGS) entry which is preliminary data.</text>
</comment>
<evidence type="ECO:0000256" key="1">
    <source>
        <dbReference type="SAM" id="MobiDB-lite"/>
    </source>
</evidence>
<organism evidence="2 3">
    <name type="scientific">Gulo gulo</name>
    <name type="common">Wolverine</name>
    <name type="synonym">Gluton</name>
    <dbReference type="NCBI Taxonomy" id="48420"/>
    <lineage>
        <taxon>Eukaryota</taxon>
        <taxon>Metazoa</taxon>
        <taxon>Chordata</taxon>
        <taxon>Craniata</taxon>
        <taxon>Vertebrata</taxon>
        <taxon>Euteleostomi</taxon>
        <taxon>Mammalia</taxon>
        <taxon>Eutheria</taxon>
        <taxon>Laurasiatheria</taxon>
        <taxon>Carnivora</taxon>
        <taxon>Caniformia</taxon>
        <taxon>Musteloidea</taxon>
        <taxon>Mustelidae</taxon>
        <taxon>Guloninae</taxon>
        <taxon>Gulo</taxon>
    </lineage>
</organism>
<dbReference type="EMBL" id="CYRY02033238">
    <property type="protein sequence ID" value="VCX10334.1"/>
    <property type="molecule type" value="Genomic_DNA"/>
</dbReference>
<proteinExistence type="predicted"/>
<feature type="region of interest" description="Disordered" evidence="1">
    <location>
        <begin position="1"/>
        <end position="21"/>
    </location>
</feature>